<organism evidence="1 2">
    <name type="scientific">Neobacillus pocheonensis</name>
    <dbReference type="NCBI Taxonomy" id="363869"/>
    <lineage>
        <taxon>Bacteria</taxon>
        <taxon>Bacillati</taxon>
        <taxon>Bacillota</taxon>
        <taxon>Bacilli</taxon>
        <taxon>Bacillales</taxon>
        <taxon>Bacillaceae</taxon>
        <taxon>Neobacillus</taxon>
    </lineage>
</organism>
<evidence type="ECO:0000313" key="1">
    <source>
        <dbReference type="EMBL" id="MCM2534409.1"/>
    </source>
</evidence>
<reference evidence="1 2" key="1">
    <citation type="submission" date="2022-06" db="EMBL/GenBank/DDBJ databases">
        <authorList>
            <person name="Jeon C.O."/>
        </authorList>
    </citation>
    <scope>NUCLEOTIDE SEQUENCE [LARGE SCALE GENOMIC DNA]</scope>
    <source>
        <strain evidence="1 2">KCTC 13943</strain>
    </source>
</reference>
<keyword evidence="2" id="KW-1185">Reference proteome</keyword>
<comment type="caution">
    <text evidence="1">The sequence shown here is derived from an EMBL/GenBank/DDBJ whole genome shotgun (WGS) entry which is preliminary data.</text>
</comment>
<sequence length="81" mass="9581">MEELLKKILAGQEKMEKQLNNLVSDVPLIKEVVNRIERHQEDTIMGMLSHIKKQVEMKESQIQVLNKRLFEVESKTEHIQQ</sequence>
<accession>A0ABT0WEC1</accession>
<protein>
    <submittedName>
        <fullName evidence="1">Uncharacterized protein</fullName>
    </submittedName>
</protein>
<proteinExistence type="predicted"/>
<dbReference type="Proteomes" id="UP001523262">
    <property type="component" value="Unassembled WGS sequence"/>
</dbReference>
<evidence type="ECO:0000313" key="2">
    <source>
        <dbReference type="Proteomes" id="UP001523262"/>
    </source>
</evidence>
<gene>
    <name evidence="1" type="ORF">NDK43_21200</name>
</gene>
<dbReference type="EMBL" id="JAMQCR010000002">
    <property type="protein sequence ID" value="MCM2534409.1"/>
    <property type="molecule type" value="Genomic_DNA"/>
</dbReference>
<name>A0ABT0WEC1_9BACI</name>